<dbReference type="Bgee" id="ENSMODG00000047917">
    <property type="expression patterns" value="Expressed in skeletal muscle tissue and 3 other cell types or tissues"/>
</dbReference>
<dbReference type="OMA" id="HKEMVTG"/>
<organism evidence="1 2">
    <name type="scientific">Monodelphis domestica</name>
    <name type="common">Gray short-tailed opossum</name>
    <dbReference type="NCBI Taxonomy" id="13616"/>
    <lineage>
        <taxon>Eukaryota</taxon>
        <taxon>Metazoa</taxon>
        <taxon>Chordata</taxon>
        <taxon>Craniata</taxon>
        <taxon>Vertebrata</taxon>
        <taxon>Euteleostomi</taxon>
        <taxon>Mammalia</taxon>
        <taxon>Metatheria</taxon>
        <taxon>Didelphimorphia</taxon>
        <taxon>Didelphidae</taxon>
        <taxon>Monodelphis</taxon>
    </lineage>
</organism>
<dbReference type="Ensembl" id="ENSMODT00000057577.1">
    <property type="protein sequence ID" value="ENSMODP00000059735.1"/>
    <property type="gene ID" value="ENSMODG00000047917.1"/>
</dbReference>
<dbReference type="GO" id="GO:0005802">
    <property type="term" value="C:trans-Golgi network"/>
    <property type="evidence" value="ECO:0000318"/>
    <property type="project" value="GO_Central"/>
</dbReference>
<evidence type="ECO:0000313" key="2">
    <source>
        <dbReference type="Proteomes" id="UP000002280"/>
    </source>
</evidence>
<dbReference type="GeneTree" id="ENSGT00960000189443"/>
<keyword evidence="2" id="KW-1185">Reference proteome</keyword>
<dbReference type="GO" id="GO:0005801">
    <property type="term" value="C:cis-Golgi network"/>
    <property type="evidence" value="ECO:0000318"/>
    <property type="project" value="GO_Central"/>
</dbReference>
<protein>
    <submittedName>
        <fullName evidence="1">Uncharacterized protein</fullName>
    </submittedName>
</protein>
<reference evidence="1 2" key="1">
    <citation type="journal article" date="2007" name="Nature">
        <title>Genome of the marsupial Monodelphis domestica reveals innovation in non-coding sequences.</title>
        <authorList>
            <person name="Mikkelsen T.S."/>
            <person name="Wakefield M.J."/>
            <person name="Aken B."/>
            <person name="Amemiya C.T."/>
            <person name="Chang J.L."/>
            <person name="Duke S."/>
            <person name="Garber M."/>
            <person name="Gentles A.J."/>
            <person name="Goodstadt L."/>
            <person name="Heger A."/>
            <person name="Jurka J."/>
            <person name="Kamal M."/>
            <person name="Mauceli E."/>
            <person name="Searle S.M."/>
            <person name="Sharpe T."/>
            <person name="Baker M.L."/>
            <person name="Batzer M.A."/>
            <person name="Benos P.V."/>
            <person name="Belov K."/>
            <person name="Clamp M."/>
            <person name="Cook A."/>
            <person name="Cuff J."/>
            <person name="Das R."/>
            <person name="Davidow L."/>
            <person name="Deakin J.E."/>
            <person name="Fazzari M.J."/>
            <person name="Glass J.L."/>
            <person name="Grabherr M."/>
            <person name="Greally J.M."/>
            <person name="Gu W."/>
            <person name="Hore T.A."/>
            <person name="Huttley G.A."/>
            <person name="Kleber M."/>
            <person name="Jirtle R.L."/>
            <person name="Koina E."/>
            <person name="Lee J.T."/>
            <person name="Mahony S."/>
            <person name="Marra M.A."/>
            <person name="Miller R.D."/>
            <person name="Nicholls R.D."/>
            <person name="Oda M."/>
            <person name="Papenfuss A.T."/>
            <person name="Parra Z.E."/>
            <person name="Pollock D.D."/>
            <person name="Ray D.A."/>
            <person name="Schein J.E."/>
            <person name="Speed T.P."/>
            <person name="Thompson K."/>
            <person name="VandeBerg J.L."/>
            <person name="Wade C.M."/>
            <person name="Walker J.A."/>
            <person name="Waters P.D."/>
            <person name="Webber C."/>
            <person name="Weidman J.R."/>
            <person name="Xie X."/>
            <person name="Zody M.C."/>
            <person name="Baldwin J."/>
            <person name="Abdouelleil A."/>
            <person name="Abdulkadir J."/>
            <person name="Abebe A."/>
            <person name="Abera B."/>
            <person name="Abreu J."/>
            <person name="Acer S.C."/>
            <person name="Aftuck L."/>
            <person name="Alexander A."/>
            <person name="An P."/>
            <person name="Anderson E."/>
            <person name="Anderson S."/>
            <person name="Arachi H."/>
            <person name="Azer M."/>
            <person name="Bachantsang P."/>
            <person name="Barry A."/>
            <person name="Bayul T."/>
            <person name="Berlin A."/>
            <person name="Bessette D."/>
            <person name="Bloom T."/>
            <person name="Bloom T."/>
            <person name="Boguslavskiy L."/>
            <person name="Bonnet C."/>
            <person name="Boukhgalter B."/>
            <person name="Bourzgui I."/>
            <person name="Brown A."/>
            <person name="Cahill P."/>
            <person name="Channer S."/>
            <person name="Cheshatsang Y."/>
            <person name="Chuda L."/>
            <person name="Citroen M."/>
            <person name="Collymore A."/>
            <person name="Cooke P."/>
            <person name="Costello M."/>
            <person name="D'Aco K."/>
            <person name="Daza R."/>
            <person name="De Haan G."/>
            <person name="DeGray S."/>
            <person name="DeMaso C."/>
            <person name="Dhargay N."/>
            <person name="Dooley K."/>
            <person name="Dooley E."/>
            <person name="Doricent M."/>
            <person name="Dorje P."/>
            <person name="Dorjee K."/>
            <person name="Dupes A."/>
            <person name="Elong R."/>
            <person name="Falk J."/>
            <person name="Farina A."/>
            <person name="Faro S."/>
            <person name="Ferguson D."/>
            <person name="Fisher S."/>
            <person name="Foley C.D."/>
            <person name="Franke A."/>
            <person name="Friedrich D."/>
            <person name="Gadbois L."/>
            <person name="Gearin G."/>
            <person name="Gearin C.R."/>
            <person name="Giannoukos G."/>
            <person name="Goode T."/>
            <person name="Graham J."/>
            <person name="Grandbois E."/>
            <person name="Grewal S."/>
            <person name="Gyaltsen K."/>
            <person name="Hafez N."/>
            <person name="Hagos B."/>
            <person name="Hall J."/>
            <person name="Henson C."/>
            <person name="Hollinger A."/>
            <person name="Honan T."/>
            <person name="Huard M.D."/>
            <person name="Hughes L."/>
            <person name="Hurhula B."/>
            <person name="Husby M.E."/>
            <person name="Kamat A."/>
            <person name="Kanga B."/>
            <person name="Kashin S."/>
            <person name="Khazanovich D."/>
            <person name="Kisner P."/>
            <person name="Lance K."/>
            <person name="Lara M."/>
            <person name="Lee W."/>
            <person name="Lennon N."/>
            <person name="Letendre F."/>
            <person name="LeVine R."/>
            <person name="Lipovsky A."/>
            <person name="Liu X."/>
            <person name="Liu J."/>
            <person name="Liu S."/>
            <person name="Lokyitsang T."/>
            <person name="Lokyitsang Y."/>
            <person name="Lubonja R."/>
            <person name="Lui A."/>
            <person name="MacDonald P."/>
            <person name="Magnisalis V."/>
            <person name="Maru K."/>
            <person name="Matthews C."/>
            <person name="McCusker W."/>
            <person name="McDonough S."/>
            <person name="Mehta T."/>
            <person name="Meldrim J."/>
            <person name="Meneus L."/>
            <person name="Mihai O."/>
            <person name="Mihalev A."/>
            <person name="Mihova T."/>
            <person name="Mittelman R."/>
            <person name="Mlenga V."/>
            <person name="Montmayeur A."/>
            <person name="Mulrain L."/>
            <person name="Navidi A."/>
            <person name="Naylor J."/>
            <person name="Negash T."/>
            <person name="Nguyen T."/>
            <person name="Nguyen N."/>
            <person name="Nicol R."/>
            <person name="Norbu C."/>
            <person name="Norbu N."/>
            <person name="Novod N."/>
            <person name="O'Neill B."/>
            <person name="Osman S."/>
            <person name="Markiewicz E."/>
            <person name="Oyono O.L."/>
            <person name="Patti C."/>
            <person name="Phunkhang P."/>
            <person name="Pierre F."/>
            <person name="Priest M."/>
            <person name="Raghuraman S."/>
            <person name="Rege F."/>
            <person name="Reyes R."/>
            <person name="Rise C."/>
            <person name="Rogov P."/>
            <person name="Ross K."/>
            <person name="Ryan E."/>
            <person name="Settipalli S."/>
            <person name="Shea T."/>
            <person name="Sherpa N."/>
            <person name="Shi L."/>
            <person name="Shih D."/>
            <person name="Sparrow T."/>
            <person name="Spaulding J."/>
            <person name="Stalker J."/>
            <person name="Stange-Thomann N."/>
            <person name="Stavropoulos S."/>
            <person name="Stone C."/>
            <person name="Strader C."/>
            <person name="Tesfaye S."/>
            <person name="Thomson T."/>
            <person name="Thoulutsang Y."/>
            <person name="Thoulutsang D."/>
            <person name="Topham K."/>
            <person name="Topping I."/>
            <person name="Tsamla T."/>
            <person name="Vassiliev H."/>
            <person name="Vo A."/>
            <person name="Wangchuk T."/>
            <person name="Wangdi T."/>
            <person name="Weiand M."/>
            <person name="Wilkinson J."/>
            <person name="Wilson A."/>
            <person name="Yadav S."/>
            <person name="Young G."/>
            <person name="Yu Q."/>
            <person name="Zembek L."/>
            <person name="Zhong D."/>
            <person name="Zimmer A."/>
            <person name="Zwirko Z."/>
            <person name="Jaffe D.B."/>
            <person name="Alvarez P."/>
            <person name="Brockman W."/>
            <person name="Butler J."/>
            <person name="Chin C."/>
            <person name="Gnerre S."/>
            <person name="MacCallum I."/>
            <person name="Graves J.A."/>
            <person name="Ponting C.P."/>
            <person name="Breen M."/>
            <person name="Samollow P.B."/>
            <person name="Lander E.S."/>
            <person name="Lindblad-Toh K."/>
        </authorList>
    </citation>
    <scope>NUCLEOTIDE SEQUENCE [LARGE SCALE GENOMIC DNA]</scope>
</reference>
<sequence>MAECETLFLLFHKEMVTGIYKSTEQGEVENGRCITKLENMDFRGGKGLIERVTKDITRFKDESDILKFI</sequence>
<reference evidence="1" key="2">
    <citation type="submission" date="2025-08" db="UniProtKB">
        <authorList>
            <consortium name="Ensembl"/>
        </authorList>
    </citation>
    <scope>IDENTIFICATION</scope>
</reference>
<dbReference type="Proteomes" id="UP000002280">
    <property type="component" value="Chromosome 4"/>
</dbReference>
<evidence type="ECO:0000313" key="1">
    <source>
        <dbReference type="Ensembl" id="ENSMODP00000059735.1"/>
    </source>
</evidence>
<dbReference type="STRING" id="13616.ENSMODP00000059735"/>
<dbReference type="InParanoid" id="A0A5F8HI03"/>
<dbReference type="SUPFAM" id="SSF111126">
    <property type="entry name" value="Ligand-binding domain in the NO signalling and Golgi transport"/>
    <property type="match status" value="1"/>
</dbReference>
<dbReference type="PANTHER" id="PTHR12817">
    <property type="entry name" value="TRAFFICKING PROTEIN PARTICLE COMPLEX SUBUNIT 6B"/>
    <property type="match status" value="1"/>
</dbReference>
<dbReference type="Gene3D" id="3.30.1380.20">
    <property type="entry name" value="Trafficking protein particle complex subunit 3"/>
    <property type="match status" value="1"/>
</dbReference>
<dbReference type="GO" id="GO:0006888">
    <property type="term" value="P:endoplasmic reticulum to Golgi vesicle-mediated transport"/>
    <property type="evidence" value="ECO:0000318"/>
    <property type="project" value="GO_Central"/>
</dbReference>
<dbReference type="GO" id="GO:0030008">
    <property type="term" value="C:TRAPP complex"/>
    <property type="evidence" value="ECO:0000318"/>
    <property type="project" value="GO_Central"/>
</dbReference>
<dbReference type="InterPro" id="IPR024096">
    <property type="entry name" value="NO_sig/Golgi_transp_ligand-bd"/>
</dbReference>
<reference evidence="1" key="3">
    <citation type="submission" date="2025-09" db="UniProtKB">
        <authorList>
            <consortium name="Ensembl"/>
        </authorList>
    </citation>
    <scope>IDENTIFICATION</scope>
</reference>
<proteinExistence type="predicted"/>
<name>A0A5F8HI03_MONDO</name>
<dbReference type="AlphaFoldDB" id="A0A5F8HI03"/>
<dbReference type="PANTHER" id="PTHR12817:SF3">
    <property type="entry name" value="TRAFFICKING PROTEIN PARTICLE COMPLEX SUBUNIT 6B"/>
    <property type="match status" value="1"/>
</dbReference>
<dbReference type="InterPro" id="IPR037992">
    <property type="entry name" value="TRAPPC6/Trs33"/>
</dbReference>
<accession>A0A5F8HI03</accession>